<keyword evidence="4" id="KW-0411">Iron-sulfur</keyword>
<dbReference type="GO" id="GO:0009061">
    <property type="term" value="P:anaerobic respiration"/>
    <property type="evidence" value="ECO:0007669"/>
    <property type="project" value="TreeGrafter"/>
</dbReference>
<dbReference type="EMBL" id="UASK01000012">
    <property type="protein sequence ID" value="SPX43202.1"/>
    <property type="molecule type" value="Genomic_DNA"/>
</dbReference>
<keyword evidence="4" id="KW-0408">Iron</keyword>
<dbReference type="Gene3D" id="3.40.228.10">
    <property type="entry name" value="Dimethylsulfoxide Reductase, domain 2"/>
    <property type="match status" value="1"/>
</dbReference>
<name>A0A2X1QS65_HAEIF</name>
<protein>
    <submittedName>
        <fullName evidence="6">Formate dehydrogenase-N major subunit</fullName>
        <ecNumber evidence="6">1.17.1.9</ecNumber>
    </submittedName>
</protein>
<dbReference type="Proteomes" id="UP000249936">
    <property type="component" value="Unassembled WGS sequence"/>
</dbReference>
<comment type="cofactor">
    <cofactor evidence="1">
        <name>[4Fe-4S] cluster</name>
        <dbReference type="ChEBI" id="CHEBI:49883"/>
    </cofactor>
</comment>
<keyword evidence="5 6" id="KW-0560">Oxidoreductase</keyword>
<comment type="similarity">
    <text evidence="3">Belongs to the prokaryotic molybdopterin-containing oxidoreductase family.</text>
</comment>
<dbReference type="AlphaFoldDB" id="A0A2X1QS65"/>
<dbReference type="GO" id="GO:0030313">
    <property type="term" value="C:cell envelope"/>
    <property type="evidence" value="ECO:0007669"/>
    <property type="project" value="UniProtKB-SubCell"/>
</dbReference>
<evidence type="ECO:0000313" key="6">
    <source>
        <dbReference type="EMBL" id="SPX43202.1"/>
    </source>
</evidence>
<organism evidence="6 7">
    <name type="scientific">Haemophilus influenzae</name>
    <dbReference type="NCBI Taxonomy" id="727"/>
    <lineage>
        <taxon>Bacteria</taxon>
        <taxon>Pseudomonadati</taxon>
        <taxon>Pseudomonadota</taxon>
        <taxon>Gammaproteobacteria</taxon>
        <taxon>Pasteurellales</taxon>
        <taxon>Pasteurellaceae</taxon>
        <taxon>Haemophilus</taxon>
    </lineage>
</organism>
<evidence type="ECO:0000256" key="4">
    <source>
        <dbReference type="ARBA" id="ARBA00022485"/>
    </source>
</evidence>
<comment type="subcellular location">
    <subcellularLocation>
        <location evidence="2">Cell envelope</location>
    </subcellularLocation>
</comment>
<evidence type="ECO:0000256" key="1">
    <source>
        <dbReference type="ARBA" id="ARBA00001966"/>
    </source>
</evidence>
<dbReference type="PANTHER" id="PTHR43598:SF1">
    <property type="entry name" value="FORMATE DEHYDROGENASE-O MAJOR SUBUNIT"/>
    <property type="match status" value="1"/>
</dbReference>
<keyword evidence="4" id="KW-0479">Metal-binding</keyword>
<gene>
    <name evidence="6" type="primary">fdxG_3</name>
    <name evidence="6" type="ORF">NCTC11872_02861</name>
</gene>
<keyword evidence="4" id="KW-0004">4Fe-4S</keyword>
<proteinExistence type="inferred from homology"/>
<dbReference type="GO" id="GO:0051539">
    <property type="term" value="F:4 iron, 4 sulfur cluster binding"/>
    <property type="evidence" value="ECO:0007669"/>
    <property type="project" value="UniProtKB-KW"/>
</dbReference>
<accession>A0A2X1QS65</accession>
<dbReference type="SUPFAM" id="SSF53706">
    <property type="entry name" value="Formate dehydrogenase/DMSO reductase, domains 1-3"/>
    <property type="match status" value="1"/>
</dbReference>
<reference evidence="6 7" key="1">
    <citation type="submission" date="2018-06" db="EMBL/GenBank/DDBJ databases">
        <authorList>
            <consortium name="Pathogen Informatics"/>
            <person name="Doyle S."/>
        </authorList>
    </citation>
    <scope>NUCLEOTIDE SEQUENCE [LARGE SCALE GENOMIC DNA]</scope>
    <source>
        <strain evidence="6 7">NCTC11872</strain>
    </source>
</reference>
<evidence type="ECO:0000313" key="7">
    <source>
        <dbReference type="Proteomes" id="UP000249936"/>
    </source>
</evidence>
<sequence>MDFAHLRDDGTTTSGNWLYVGQWTEKGNQTANRDNSDPSGLGCTIGWGFAWPANRRVLYSRASLDINGNPWDKNRQLNQMER</sequence>
<dbReference type="EC" id="1.17.1.9" evidence="6"/>
<evidence type="ECO:0000256" key="2">
    <source>
        <dbReference type="ARBA" id="ARBA00004196"/>
    </source>
</evidence>
<dbReference type="PANTHER" id="PTHR43598">
    <property type="entry name" value="TUNGSTEN-CONTAINING FORMYLMETHANOFURAN DEHYDROGENASE 2 SUBUNIT B"/>
    <property type="match status" value="1"/>
</dbReference>
<evidence type="ECO:0000256" key="5">
    <source>
        <dbReference type="ARBA" id="ARBA00023002"/>
    </source>
</evidence>
<dbReference type="GO" id="GO:0009055">
    <property type="term" value="F:electron transfer activity"/>
    <property type="evidence" value="ECO:0007669"/>
    <property type="project" value="TreeGrafter"/>
</dbReference>
<dbReference type="GO" id="GO:0008863">
    <property type="term" value="F:formate dehydrogenase (NAD+) activity"/>
    <property type="evidence" value="ECO:0007669"/>
    <property type="project" value="UniProtKB-EC"/>
</dbReference>
<dbReference type="GO" id="GO:0030151">
    <property type="term" value="F:molybdenum ion binding"/>
    <property type="evidence" value="ECO:0007669"/>
    <property type="project" value="TreeGrafter"/>
</dbReference>
<evidence type="ECO:0000256" key="3">
    <source>
        <dbReference type="ARBA" id="ARBA00010312"/>
    </source>
</evidence>